<evidence type="ECO:0000313" key="1">
    <source>
        <dbReference type="EMBL" id="JAD87397.1"/>
    </source>
</evidence>
<proteinExistence type="predicted"/>
<dbReference type="EMBL" id="GBRH01210498">
    <property type="protein sequence ID" value="JAD87397.1"/>
    <property type="molecule type" value="Transcribed_RNA"/>
</dbReference>
<dbReference type="AlphaFoldDB" id="A0A0A9DUE5"/>
<sequence length="49" mass="5671">MAVLQVWSTKGTDLVVEELYVHDGLVEHRCRIRLSKRSYKLLECSDPVP</sequence>
<protein>
    <submittedName>
        <fullName evidence="1">Uncharacterized protein</fullName>
    </submittedName>
</protein>
<name>A0A0A9DUE5_ARUDO</name>
<organism evidence="1">
    <name type="scientific">Arundo donax</name>
    <name type="common">Giant reed</name>
    <name type="synonym">Donax arundinaceus</name>
    <dbReference type="NCBI Taxonomy" id="35708"/>
    <lineage>
        <taxon>Eukaryota</taxon>
        <taxon>Viridiplantae</taxon>
        <taxon>Streptophyta</taxon>
        <taxon>Embryophyta</taxon>
        <taxon>Tracheophyta</taxon>
        <taxon>Spermatophyta</taxon>
        <taxon>Magnoliopsida</taxon>
        <taxon>Liliopsida</taxon>
        <taxon>Poales</taxon>
        <taxon>Poaceae</taxon>
        <taxon>PACMAD clade</taxon>
        <taxon>Arundinoideae</taxon>
        <taxon>Arundineae</taxon>
        <taxon>Arundo</taxon>
    </lineage>
</organism>
<accession>A0A0A9DUE5</accession>
<reference evidence="1" key="2">
    <citation type="journal article" date="2015" name="Data Brief">
        <title>Shoot transcriptome of the giant reed, Arundo donax.</title>
        <authorList>
            <person name="Barrero R.A."/>
            <person name="Guerrero F.D."/>
            <person name="Moolhuijzen P."/>
            <person name="Goolsby J.A."/>
            <person name="Tidwell J."/>
            <person name="Bellgard S.E."/>
            <person name="Bellgard M.I."/>
        </authorList>
    </citation>
    <scope>NUCLEOTIDE SEQUENCE</scope>
    <source>
        <tissue evidence="1">Shoot tissue taken approximately 20 cm above the soil surface</tissue>
    </source>
</reference>
<reference evidence="1" key="1">
    <citation type="submission" date="2014-09" db="EMBL/GenBank/DDBJ databases">
        <authorList>
            <person name="Magalhaes I.L.F."/>
            <person name="Oliveira U."/>
            <person name="Santos F.R."/>
            <person name="Vidigal T.H.D.A."/>
            <person name="Brescovit A.D."/>
            <person name="Santos A.J."/>
        </authorList>
    </citation>
    <scope>NUCLEOTIDE SEQUENCE</scope>
    <source>
        <tissue evidence="1">Shoot tissue taken approximately 20 cm above the soil surface</tissue>
    </source>
</reference>